<dbReference type="PANTHER" id="PTHR35851:SF1">
    <property type="entry name" value="CELL DIVISION PROTEIN FTSQ"/>
    <property type="match status" value="1"/>
</dbReference>
<keyword evidence="8 9" id="KW-0131">Cell cycle</keyword>
<dbReference type="InterPro" id="IPR005548">
    <property type="entry name" value="Cell_div_FtsQ/DivIB_C"/>
</dbReference>
<evidence type="ECO:0000256" key="7">
    <source>
        <dbReference type="ARBA" id="ARBA00023136"/>
    </source>
</evidence>
<dbReference type="InterPro" id="IPR013685">
    <property type="entry name" value="POTRA_FtsQ_type"/>
</dbReference>
<comment type="function">
    <text evidence="9">Essential cell division protein.</text>
</comment>
<dbReference type="Gene3D" id="3.40.50.11690">
    <property type="entry name" value="Cell division protein FtsQ/DivIB"/>
    <property type="match status" value="1"/>
</dbReference>
<protein>
    <recommendedName>
        <fullName evidence="9">Cell division protein FtsQ</fullName>
    </recommendedName>
</protein>
<proteinExistence type="inferred from homology"/>
<reference evidence="12" key="1">
    <citation type="journal article" date="2019" name="Int. J. Syst. Evol. Microbiol.">
        <title>The Global Catalogue of Microorganisms (GCM) 10K type strain sequencing project: providing services to taxonomists for standard genome sequencing and annotation.</title>
        <authorList>
            <consortium name="The Broad Institute Genomics Platform"/>
            <consortium name="The Broad Institute Genome Sequencing Center for Infectious Disease"/>
            <person name="Wu L."/>
            <person name="Ma J."/>
        </authorList>
    </citation>
    <scope>NUCLEOTIDE SEQUENCE [LARGE SCALE GENOMIC DNA]</scope>
    <source>
        <strain evidence="12">JCM 15115</strain>
    </source>
</reference>
<organism evidence="11 12">
    <name type="scientific">Paenochrobactrum glaciei</name>
    <dbReference type="NCBI Taxonomy" id="486407"/>
    <lineage>
        <taxon>Bacteria</taxon>
        <taxon>Pseudomonadati</taxon>
        <taxon>Pseudomonadota</taxon>
        <taxon>Alphaproteobacteria</taxon>
        <taxon>Hyphomicrobiales</taxon>
        <taxon>Brucellaceae</taxon>
        <taxon>Paenochrobactrum</taxon>
    </lineage>
</organism>
<keyword evidence="12" id="KW-1185">Reference proteome</keyword>
<dbReference type="Proteomes" id="UP001424441">
    <property type="component" value="Unassembled WGS sequence"/>
</dbReference>
<accession>A0ABP3R529</accession>
<evidence type="ECO:0000256" key="1">
    <source>
        <dbReference type="ARBA" id="ARBA00004370"/>
    </source>
</evidence>
<dbReference type="InterPro" id="IPR026579">
    <property type="entry name" value="FtsQ"/>
</dbReference>
<evidence type="ECO:0000256" key="3">
    <source>
        <dbReference type="ARBA" id="ARBA00022519"/>
    </source>
</evidence>
<evidence type="ECO:0000256" key="2">
    <source>
        <dbReference type="ARBA" id="ARBA00022475"/>
    </source>
</evidence>
<evidence type="ECO:0000313" key="11">
    <source>
        <dbReference type="EMBL" id="GAA0600768.1"/>
    </source>
</evidence>
<keyword evidence="6 9" id="KW-1133">Transmembrane helix</keyword>
<evidence type="ECO:0000313" key="12">
    <source>
        <dbReference type="Proteomes" id="UP001424441"/>
    </source>
</evidence>
<keyword evidence="2 9" id="KW-1003">Cell membrane</keyword>
<evidence type="ECO:0000256" key="4">
    <source>
        <dbReference type="ARBA" id="ARBA00022618"/>
    </source>
</evidence>
<keyword evidence="5 9" id="KW-0812">Transmembrane</keyword>
<dbReference type="InterPro" id="IPR045335">
    <property type="entry name" value="FtsQ_C_sf"/>
</dbReference>
<dbReference type="RefSeq" id="WP_374844577.1">
    <property type="nucleotide sequence ID" value="NZ_BAAADE010000002.1"/>
</dbReference>
<keyword evidence="4 9" id="KW-0132">Cell division</keyword>
<keyword evidence="7 9" id="KW-0472">Membrane</keyword>
<comment type="caution">
    <text evidence="11">The sequence shown here is derived from an EMBL/GenBank/DDBJ whole genome shotgun (WGS) entry which is preliminary data.</text>
</comment>
<dbReference type="InterPro" id="IPR034746">
    <property type="entry name" value="POTRA"/>
</dbReference>
<name>A0ABP3R529_9HYPH</name>
<evidence type="ECO:0000259" key="10">
    <source>
        <dbReference type="PROSITE" id="PS51779"/>
    </source>
</evidence>
<dbReference type="PROSITE" id="PS51779">
    <property type="entry name" value="POTRA"/>
    <property type="match status" value="1"/>
</dbReference>
<evidence type="ECO:0000256" key="8">
    <source>
        <dbReference type="ARBA" id="ARBA00023306"/>
    </source>
</evidence>
<evidence type="ECO:0000256" key="5">
    <source>
        <dbReference type="ARBA" id="ARBA00022692"/>
    </source>
</evidence>
<dbReference type="Pfam" id="PF08478">
    <property type="entry name" value="POTRA_1"/>
    <property type="match status" value="1"/>
</dbReference>
<dbReference type="Pfam" id="PF03799">
    <property type="entry name" value="FtsQ_DivIB_C"/>
    <property type="match status" value="1"/>
</dbReference>
<comment type="subcellular location">
    <subcellularLocation>
        <location evidence="9">Cell inner membrane</location>
        <topology evidence="9">Single-pass type II membrane protein</topology>
    </subcellularLocation>
    <subcellularLocation>
        <location evidence="1">Membrane</location>
    </subcellularLocation>
    <text evidence="9">Localizes to the division septum.</text>
</comment>
<evidence type="ECO:0000256" key="9">
    <source>
        <dbReference type="HAMAP-Rule" id="MF_00911"/>
    </source>
</evidence>
<dbReference type="GO" id="GO:0051301">
    <property type="term" value="P:cell division"/>
    <property type="evidence" value="ECO:0007669"/>
    <property type="project" value="UniProtKB-KW"/>
</dbReference>
<dbReference type="HAMAP" id="MF_00911">
    <property type="entry name" value="FtsQ_subfam"/>
    <property type="match status" value="1"/>
</dbReference>
<dbReference type="Gene3D" id="3.10.20.310">
    <property type="entry name" value="membrane protein fhac"/>
    <property type="match status" value="1"/>
</dbReference>
<dbReference type="EMBL" id="BAAADE010000002">
    <property type="protein sequence ID" value="GAA0600768.1"/>
    <property type="molecule type" value="Genomic_DNA"/>
</dbReference>
<evidence type="ECO:0000256" key="6">
    <source>
        <dbReference type="ARBA" id="ARBA00022989"/>
    </source>
</evidence>
<feature type="domain" description="POTRA" evidence="10">
    <location>
        <begin position="91"/>
        <end position="159"/>
    </location>
</feature>
<keyword evidence="3 9" id="KW-0997">Cell inner membrane</keyword>
<sequence length="310" mass="34388">MLALKKKAKAHYNAQSVRHASSVQGIAFVLPKFLRKPFRFIARLFQGRVHIPRFAGTIGLTGFFAATGAYGMVAGGHSEDVVKVTTSTLGFAIERVEVVGNAETSDIDVLGQLNLDGSTSLMGLNVERAREEISQLPWVESAEVRKIYPGTVLVSLEERKAHAIWQNDDALSLIDADGKEIVPYRSGRYAQLPLVVGDGAETRVKDFITDVSAFPELASKVRAYVRVADRRWDLLLENGVRVMLPEFEPQKALAQVEQLDRDQHLLSRDIVSVDMRLNDRVTVLLTETGQVAREKLLKERQQAARAGKRA</sequence>
<comment type="similarity">
    <text evidence="9">Belongs to the FtsQ/DivIB family. FtsQ subfamily.</text>
</comment>
<dbReference type="PANTHER" id="PTHR35851">
    <property type="entry name" value="CELL DIVISION PROTEIN FTSQ"/>
    <property type="match status" value="1"/>
</dbReference>
<gene>
    <name evidence="9 11" type="primary">ftsQ</name>
    <name evidence="11" type="ORF">GCM10008943_14930</name>
</gene>